<dbReference type="KEGG" id="nah:F5544_16120"/>
<dbReference type="InterPro" id="IPR051122">
    <property type="entry name" value="SDR_DHRS6-like"/>
</dbReference>
<dbReference type="Pfam" id="PF23441">
    <property type="entry name" value="SDR"/>
    <property type="match status" value="1"/>
</dbReference>
<evidence type="ECO:0000256" key="3">
    <source>
        <dbReference type="ARBA" id="ARBA00023002"/>
    </source>
</evidence>
<dbReference type="PANTHER" id="PTHR43477:SF1">
    <property type="entry name" value="DIHYDROANTICAPSIN 7-DEHYDROGENASE"/>
    <property type="match status" value="1"/>
</dbReference>
<evidence type="ECO:0000256" key="1">
    <source>
        <dbReference type="ARBA" id="ARBA00006484"/>
    </source>
</evidence>
<dbReference type="SUPFAM" id="SSF51735">
    <property type="entry name" value="NAD(P)-binding Rossmann-fold domains"/>
    <property type="match status" value="1"/>
</dbReference>
<accession>A0A6G9YD57</accession>
<dbReference type="GO" id="GO:0016491">
    <property type="term" value="F:oxidoreductase activity"/>
    <property type="evidence" value="ECO:0007669"/>
    <property type="project" value="UniProtKB-KW"/>
</dbReference>
<dbReference type="Proteomes" id="UP000503540">
    <property type="component" value="Chromosome"/>
</dbReference>
<evidence type="ECO:0000313" key="4">
    <source>
        <dbReference type="EMBL" id="QIS11104.1"/>
    </source>
</evidence>
<evidence type="ECO:0000256" key="2">
    <source>
        <dbReference type="ARBA" id="ARBA00022857"/>
    </source>
</evidence>
<keyword evidence="3" id="KW-0560">Oxidoreductase</keyword>
<dbReference type="RefSeq" id="WP_167473973.1">
    <property type="nucleotide sequence ID" value="NZ_CP046172.1"/>
</dbReference>
<keyword evidence="2" id="KW-0521">NADP</keyword>
<keyword evidence="5" id="KW-1185">Reference proteome</keyword>
<dbReference type="Gene3D" id="3.40.50.720">
    <property type="entry name" value="NAD(P)-binding Rossmann-like Domain"/>
    <property type="match status" value="1"/>
</dbReference>
<dbReference type="PANTHER" id="PTHR43477">
    <property type="entry name" value="DIHYDROANTICAPSIN 7-DEHYDROGENASE"/>
    <property type="match status" value="1"/>
</dbReference>
<sequence>MSLTGQHVVVLGGTSGIGFAVAAAAAGRAAKVTVVSSDPERVAHAVAQLPDGVAGKVADLTEPARVTALFDEIGALDHLVFTAGEALLLGPLADLDLTAARKFFELRYFGVLAAVRAAAPLIAPGGSITLTTGTASPRPIPGSTVTSSVCGALEGLTRALAVELAPTRVNAVMPGVVRSPMWDFLPEDAREQLYGSGGGAPLGRIGETTDIAEAYLFYLTQRHATGTIMPLDGGAILV</sequence>
<protein>
    <submittedName>
        <fullName evidence="4">SDR family oxidoreductase</fullName>
    </submittedName>
</protein>
<proteinExistence type="inferred from homology"/>
<reference evidence="4 5" key="1">
    <citation type="journal article" date="2019" name="ACS Chem. Biol.">
        <title>Identification and Mobilization of a Cryptic Antibiotic Biosynthesis Gene Locus from a Human-Pathogenic Nocardia Isolate.</title>
        <authorList>
            <person name="Herisse M."/>
            <person name="Ishida K."/>
            <person name="Porter J.L."/>
            <person name="Howden B."/>
            <person name="Hertweck C."/>
            <person name="Stinear T.P."/>
            <person name="Pidot S.J."/>
        </authorList>
    </citation>
    <scope>NUCLEOTIDE SEQUENCE [LARGE SCALE GENOMIC DNA]</scope>
    <source>
        <strain evidence="4 5">AUSMDU00012717</strain>
    </source>
</reference>
<gene>
    <name evidence="4" type="ORF">F5544_16120</name>
</gene>
<dbReference type="EMBL" id="CP046172">
    <property type="protein sequence ID" value="QIS11104.1"/>
    <property type="molecule type" value="Genomic_DNA"/>
</dbReference>
<dbReference type="AlphaFoldDB" id="A0A6G9YD57"/>
<comment type="similarity">
    <text evidence="1">Belongs to the short-chain dehydrogenases/reductases (SDR) family.</text>
</comment>
<name>A0A6G9YD57_9NOCA</name>
<dbReference type="InterPro" id="IPR057571">
    <property type="entry name" value="SDR_PhqE-like"/>
</dbReference>
<organism evidence="4 5">
    <name type="scientific">Nocardia arthritidis</name>
    <dbReference type="NCBI Taxonomy" id="228602"/>
    <lineage>
        <taxon>Bacteria</taxon>
        <taxon>Bacillati</taxon>
        <taxon>Actinomycetota</taxon>
        <taxon>Actinomycetes</taxon>
        <taxon>Mycobacteriales</taxon>
        <taxon>Nocardiaceae</taxon>
        <taxon>Nocardia</taxon>
    </lineage>
</organism>
<dbReference type="InterPro" id="IPR002347">
    <property type="entry name" value="SDR_fam"/>
</dbReference>
<evidence type="ECO:0000313" key="5">
    <source>
        <dbReference type="Proteomes" id="UP000503540"/>
    </source>
</evidence>
<dbReference type="InterPro" id="IPR036291">
    <property type="entry name" value="NAD(P)-bd_dom_sf"/>
</dbReference>
<dbReference type="PRINTS" id="PR00081">
    <property type="entry name" value="GDHRDH"/>
</dbReference>